<name>A0A423GJ33_9PSED</name>
<dbReference type="AlphaFoldDB" id="A0A423GJ33"/>
<proteinExistence type="predicted"/>
<accession>A0A423GJ33</accession>
<dbReference type="Proteomes" id="UP000284684">
    <property type="component" value="Unassembled WGS sequence"/>
</dbReference>
<evidence type="ECO:0000313" key="2">
    <source>
        <dbReference type="Proteomes" id="UP000284684"/>
    </source>
</evidence>
<reference evidence="1 2" key="1">
    <citation type="submission" date="2016-10" db="EMBL/GenBank/DDBJ databases">
        <title>Comparative genome analysis of multiple Pseudomonas spp. focuses on biocontrol and plant growth promoting traits.</title>
        <authorList>
            <person name="Tao X.-Y."/>
            <person name="Taylor C.G."/>
        </authorList>
    </citation>
    <scope>NUCLEOTIDE SEQUENCE [LARGE SCALE GENOMIC DNA]</scope>
    <source>
        <strain evidence="1 2">37D10</strain>
    </source>
</reference>
<dbReference type="EMBL" id="MOBI01000034">
    <property type="protein sequence ID" value="ROM90064.1"/>
    <property type="molecule type" value="Genomic_DNA"/>
</dbReference>
<comment type="caution">
    <text evidence="1">The sequence shown here is derived from an EMBL/GenBank/DDBJ whole genome shotgun (WGS) entry which is preliminary data.</text>
</comment>
<sequence>MTSESKQLVAITKVVDADGTAIPNGGKGKGPKFTVSGTAEAGVSVTLKDSFYVIQTGYANSNRMWSMTVSLYAGEHQLNALSSGNTSNVWSFSVVPPQ</sequence>
<evidence type="ECO:0000313" key="1">
    <source>
        <dbReference type="EMBL" id="ROM90064.1"/>
    </source>
</evidence>
<dbReference type="RefSeq" id="WP_123585106.1">
    <property type="nucleotide sequence ID" value="NZ_MOBI01000034.1"/>
</dbReference>
<organism evidence="1 2">
    <name type="scientific">Pseudomonas brassicacearum</name>
    <dbReference type="NCBI Taxonomy" id="930166"/>
    <lineage>
        <taxon>Bacteria</taxon>
        <taxon>Pseudomonadati</taxon>
        <taxon>Pseudomonadota</taxon>
        <taxon>Gammaproteobacteria</taxon>
        <taxon>Pseudomonadales</taxon>
        <taxon>Pseudomonadaceae</taxon>
        <taxon>Pseudomonas</taxon>
    </lineage>
</organism>
<protein>
    <recommendedName>
        <fullName evidence="3">Bacterial Ig-like domain-containing protein</fullName>
    </recommendedName>
</protein>
<evidence type="ECO:0008006" key="3">
    <source>
        <dbReference type="Google" id="ProtNLM"/>
    </source>
</evidence>
<gene>
    <name evidence="1" type="ORF">BK658_26850</name>
</gene>